<name>A0A1I7RKF1_BURXY</name>
<keyword evidence="10" id="KW-1185">Reference proteome</keyword>
<dbReference type="WBParaSite" id="BXY_0118500.1">
    <property type="protein sequence ID" value="BXY_0118500.1"/>
    <property type="gene ID" value="BXY_0118500"/>
</dbReference>
<dbReference type="InterPro" id="IPR045877">
    <property type="entry name" value="ZFP36-like"/>
</dbReference>
<dbReference type="PANTHER" id="PTHR12547">
    <property type="entry name" value="CCCH ZINC FINGER/TIS11-RELATED"/>
    <property type="match status" value="1"/>
</dbReference>
<organism evidence="9 11">
    <name type="scientific">Bursaphelenchus xylophilus</name>
    <name type="common">Pinewood nematode worm</name>
    <name type="synonym">Aphelenchoides xylophilus</name>
    <dbReference type="NCBI Taxonomy" id="6326"/>
    <lineage>
        <taxon>Eukaryota</taxon>
        <taxon>Metazoa</taxon>
        <taxon>Ecdysozoa</taxon>
        <taxon>Nematoda</taxon>
        <taxon>Chromadorea</taxon>
        <taxon>Rhabditida</taxon>
        <taxon>Tylenchina</taxon>
        <taxon>Tylenchomorpha</taxon>
        <taxon>Aphelenchoidea</taxon>
        <taxon>Aphelenchoididae</taxon>
        <taxon>Bursaphelenchus</taxon>
    </lineage>
</organism>
<dbReference type="SMART" id="SM00356">
    <property type="entry name" value="ZnF_C3H1"/>
    <property type="match status" value="2"/>
</dbReference>
<protein>
    <submittedName>
        <fullName evidence="8">(pine wood nematode) hypothetical protein</fullName>
    </submittedName>
</protein>
<dbReference type="EMBL" id="CAJFDI010000006">
    <property type="protein sequence ID" value="CAD5235133.1"/>
    <property type="molecule type" value="Genomic_DNA"/>
</dbReference>
<dbReference type="InterPro" id="IPR000571">
    <property type="entry name" value="Znf_CCCH"/>
</dbReference>
<feature type="zinc finger region" description="C3H1-type" evidence="5">
    <location>
        <begin position="201"/>
        <end position="225"/>
    </location>
</feature>
<evidence type="ECO:0000256" key="6">
    <source>
        <dbReference type="SAM" id="MobiDB-lite"/>
    </source>
</evidence>
<dbReference type="Proteomes" id="UP000095284">
    <property type="component" value="Unplaced"/>
</dbReference>
<dbReference type="FunFam" id="4.10.1000.10:FF:000001">
    <property type="entry name" value="zinc finger CCCH domain-containing protein 15-like"/>
    <property type="match status" value="1"/>
</dbReference>
<feature type="region of interest" description="Disordered" evidence="6">
    <location>
        <begin position="132"/>
        <end position="160"/>
    </location>
</feature>
<evidence type="ECO:0000256" key="1">
    <source>
        <dbReference type="ARBA" id="ARBA00022723"/>
    </source>
</evidence>
<dbReference type="OrthoDB" id="10067217at2759"/>
<evidence type="ECO:0000313" key="8">
    <source>
        <dbReference type="EMBL" id="CAD5235133.1"/>
    </source>
</evidence>
<keyword evidence="2" id="KW-0677">Repeat</keyword>
<feature type="compositionally biased region" description="Low complexity" evidence="6">
    <location>
        <begin position="133"/>
        <end position="154"/>
    </location>
</feature>
<keyword evidence="3 5" id="KW-0863">Zinc-finger</keyword>
<dbReference type="EMBL" id="CAJFCV020000006">
    <property type="protein sequence ID" value="CAG9131355.1"/>
    <property type="molecule type" value="Genomic_DNA"/>
</dbReference>
<accession>A0A1I7RKF1</accession>
<feature type="domain" description="C3H1-type" evidence="7">
    <location>
        <begin position="162"/>
        <end position="190"/>
    </location>
</feature>
<dbReference type="Pfam" id="PF00642">
    <property type="entry name" value="zf-CCCH"/>
    <property type="match status" value="1"/>
</dbReference>
<gene>
    <name evidence="8" type="ORF">BXYJ_LOCUS15224</name>
</gene>
<keyword evidence="4 5" id="KW-0862">Zinc</keyword>
<dbReference type="AlphaFoldDB" id="A0A1I7RKF1"/>
<evidence type="ECO:0000313" key="9">
    <source>
        <dbReference type="Proteomes" id="UP000095284"/>
    </source>
</evidence>
<dbReference type="GO" id="GO:0008270">
    <property type="term" value="F:zinc ion binding"/>
    <property type="evidence" value="ECO:0007669"/>
    <property type="project" value="UniProtKB-KW"/>
</dbReference>
<dbReference type="eggNOG" id="KOG1677">
    <property type="taxonomic scope" value="Eukaryota"/>
</dbReference>
<dbReference type="Proteomes" id="UP000582659">
    <property type="component" value="Unassembled WGS sequence"/>
</dbReference>
<dbReference type="GO" id="GO:0043186">
    <property type="term" value="C:P granule"/>
    <property type="evidence" value="ECO:0007669"/>
    <property type="project" value="UniProtKB-ARBA"/>
</dbReference>
<feature type="domain" description="C3H1-type" evidence="7">
    <location>
        <begin position="201"/>
        <end position="225"/>
    </location>
</feature>
<dbReference type="PANTHER" id="PTHR12547:SF18">
    <property type="entry name" value="PROTEIN TIS11"/>
    <property type="match status" value="1"/>
</dbReference>
<dbReference type="PROSITE" id="PS50103">
    <property type="entry name" value="ZF_C3H1"/>
    <property type="match status" value="2"/>
</dbReference>
<dbReference type="GO" id="GO:0003729">
    <property type="term" value="F:mRNA binding"/>
    <property type="evidence" value="ECO:0007669"/>
    <property type="project" value="InterPro"/>
</dbReference>
<sequence>MVAPFCPAYSCPSQDFYYESPTLYPQPTFYRPSVCPLPARPRFMLPTPPQSPPQLSSRPPLAISTTSWPTQGFSAQVPTHRRLPIFVEIHKKGLWEKAAAERREQEEQRLEVASTISIASSTMARSEYAVPFPSGSSTISSRSSGPSQSSSRSQSPKDIPKNFKMTLCRHFLNKGVCPKGKKCNFAHGQHELRAREDQPERYRTEPCWNFAIGRCEHGDNCIFLH</sequence>
<proteinExistence type="predicted"/>
<dbReference type="Proteomes" id="UP000659654">
    <property type="component" value="Unassembled WGS sequence"/>
</dbReference>
<evidence type="ECO:0000259" key="7">
    <source>
        <dbReference type="PROSITE" id="PS50103"/>
    </source>
</evidence>
<evidence type="ECO:0000256" key="2">
    <source>
        <dbReference type="ARBA" id="ARBA00022737"/>
    </source>
</evidence>
<dbReference type="InterPro" id="IPR036855">
    <property type="entry name" value="Znf_CCCH_sf"/>
</dbReference>
<feature type="zinc finger region" description="C3H1-type" evidence="5">
    <location>
        <begin position="162"/>
        <end position="190"/>
    </location>
</feature>
<dbReference type="Pfam" id="PF14608">
    <property type="entry name" value="zf-CCCH_2"/>
    <property type="match status" value="1"/>
</dbReference>
<reference evidence="11" key="1">
    <citation type="submission" date="2016-11" db="UniProtKB">
        <authorList>
            <consortium name="WormBaseParasite"/>
        </authorList>
    </citation>
    <scope>IDENTIFICATION</scope>
</reference>
<keyword evidence="1 5" id="KW-0479">Metal-binding</keyword>
<dbReference type="SUPFAM" id="SSF90229">
    <property type="entry name" value="CCCH zinc finger"/>
    <property type="match status" value="2"/>
</dbReference>
<evidence type="ECO:0000313" key="10">
    <source>
        <dbReference type="Proteomes" id="UP000659654"/>
    </source>
</evidence>
<evidence type="ECO:0000256" key="4">
    <source>
        <dbReference type="ARBA" id="ARBA00022833"/>
    </source>
</evidence>
<evidence type="ECO:0000256" key="5">
    <source>
        <dbReference type="PROSITE-ProRule" id="PRU00723"/>
    </source>
</evidence>
<dbReference type="Gene3D" id="4.10.1000.10">
    <property type="entry name" value="Zinc finger, CCCH-type"/>
    <property type="match status" value="2"/>
</dbReference>
<reference evidence="8" key="2">
    <citation type="submission" date="2020-09" db="EMBL/GenBank/DDBJ databases">
        <authorList>
            <person name="Kikuchi T."/>
        </authorList>
    </citation>
    <scope>NUCLEOTIDE SEQUENCE</scope>
    <source>
        <strain evidence="8">Ka4C1</strain>
    </source>
</reference>
<evidence type="ECO:0000256" key="3">
    <source>
        <dbReference type="ARBA" id="ARBA00022771"/>
    </source>
</evidence>
<evidence type="ECO:0000313" key="11">
    <source>
        <dbReference type="WBParaSite" id="BXY_0118500.1"/>
    </source>
</evidence>